<gene>
    <name evidence="1" type="ORF">L6164_009178</name>
</gene>
<sequence length="109" mass="12968">MQKLRILLNLLINNIIHNIKYERFSIWERITLYMKLKGQQLVIFYVTSKKTLCSGRITNEFSVSYTASITCLPNNERWQDKMEKLYPGRLLSDSQILNSQQLFPNHLFI</sequence>
<comment type="caution">
    <text evidence="1">The sequence shown here is derived from an EMBL/GenBank/DDBJ whole genome shotgun (WGS) entry which is preliminary data.</text>
</comment>
<dbReference type="Proteomes" id="UP000828941">
    <property type="component" value="Chromosome 4"/>
</dbReference>
<reference evidence="1 2" key="1">
    <citation type="journal article" date="2022" name="DNA Res.">
        <title>Chromosomal-level genome assembly of the orchid tree Bauhinia variegata (Leguminosae; Cercidoideae) supports the allotetraploid origin hypothesis of Bauhinia.</title>
        <authorList>
            <person name="Zhong Y."/>
            <person name="Chen Y."/>
            <person name="Zheng D."/>
            <person name="Pang J."/>
            <person name="Liu Y."/>
            <person name="Luo S."/>
            <person name="Meng S."/>
            <person name="Qian L."/>
            <person name="Wei D."/>
            <person name="Dai S."/>
            <person name="Zhou R."/>
        </authorList>
    </citation>
    <scope>NUCLEOTIDE SEQUENCE [LARGE SCALE GENOMIC DNA]</scope>
    <source>
        <strain evidence="1">BV-YZ2020</strain>
    </source>
</reference>
<evidence type="ECO:0000313" key="1">
    <source>
        <dbReference type="EMBL" id="KAI4348455.1"/>
    </source>
</evidence>
<keyword evidence="2" id="KW-1185">Reference proteome</keyword>
<dbReference type="EMBL" id="CM039429">
    <property type="protein sequence ID" value="KAI4348455.1"/>
    <property type="molecule type" value="Genomic_DNA"/>
</dbReference>
<accession>A0ACB9PPK0</accession>
<protein>
    <submittedName>
        <fullName evidence="1">Uncharacterized protein</fullName>
    </submittedName>
</protein>
<proteinExistence type="predicted"/>
<organism evidence="1 2">
    <name type="scientific">Bauhinia variegata</name>
    <name type="common">Purple orchid tree</name>
    <name type="synonym">Phanera variegata</name>
    <dbReference type="NCBI Taxonomy" id="167791"/>
    <lineage>
        <taxon>Eukaryota</taxon>
        <taxon>Viridiplantae</taxon>
        <taxon>Streptophyta</taxon>
        <taxon>Embryophyta</taxon>
        <taxon>Tracheophyta</taxon>
        <taxon>Spermatophyta</taxon>
        <taxon>Magnoliopsida</taxon>
        <taxon>eudicotyledons</taxon>
        <taxon>Gunneridae</taxon>
        <taxon>Pentapetalae</taxon>
        <taxon>rosids</taxon>
        <taxon>fabids</taxon>
        <taxon>Fabales</taxon>
        <taxon>Fabaceae</taxon>
        <taxon>Cercidoideae</taxon>
        <taxon>Cercideae</taxon>
        <taxon>Bauhiniinae</taxon>
        <taxon>Bauhinia</taxon>
    </lineage>
</organism>
<evidence type="ECO:0000313" key="2">
    <source>
        <dbReference type="Proteomes" id="UP000828941"/>
    </source>
</evidence>
<name>A0ACB9PPK0_BAUVA</name>